<evidence type="ECO:0000313" key="5">
    <source>
        <dbReference type="EMBL" id="ADR23275.1"/>
    </source>
</evidence>
<dbReference type="OrthoDB" id="7794186at2"/>
<dbReference type="InterPro" id="IPR036116">
    <property type="entry name" value="FN3_sf"/>
</dbReference>
<gene>
    <name evidence="5" type="ordered locus">Ftrac_3301</name>
</gene>
<reference evidence="5 6" key="1">
    <citation type="journal article" date="2011" name="Stand. Genomic Sci.">
        <title>Complete genome sequence of Marivirga tractuosa type strain (H-43).</title>
        <authorList>
            <person name="Pagani I."/>
            <person name="Chertkov O."/>
            <person name="Lapidus A."/>
            <person name="Lucas S."/>
            <person name="Del Rio T.G."/>
            <person name="Tice H."/>
            <person name="Copeland A."/>
            <person name="Cheng J.F."/>
            <person name="Nolan M."/>
            <person name="Saunders E."/>
            <person name="Pitluck S."/>
            <person name="Held B."/>
            <person name="Goodwin L."/>
            <person name="Liolios K."/>
            <person name="Ovchinikova G."/>
            <person name="Ivanova N."/>
            <person name="Mavromatis K."/>
            <person name="Pati A."/>
            <person name="Chen A."/>
            <person name="Palaniappan K."/>
            <person name="Land M."/>
            <person name="Hauser L."/>
            <person name="Jeffries C.D."/>
            <person name="Detter J.C."/>
            <person name="Han C."/>
            <person name="Tapia R."/>
            <person name="Ngatchou-Djao O.D."/>
            <person name="Rohde M."/>
            <person name="Goker M."/>
            <person name="Spring S."/>
            <person name="Sikorski J."/>
            <person name="Woyke T."/>
            <person name="Bristow J."/>
            <person name="Eisen J.A."/>
            <person name="Markowitz V."/>
            <person name="Hugenholtz P."/>
            <person name="Klenk H.P."/>
            <person name="Kyrpides N.C."/>
        </authorList>
    </citation>
    <scope>NUCLEOTIDE SEQUENCE [LARGE SCALE GENOMIC DNA]</scope>
    <source>
        <strain evidence="6">ATCC 23168 / DSM 4126 / NBRC 15989 / NCIMB 1408 / VKM B-1430 / H-43</strain>
    </source>
</reference>
<dbReference type="eggNOG" id="ENOG5031Q2U">
    <property type="taxonomic scope" value="Bacteria"/>
</dbReference>
<keyword evidence="2" id="KW-1015">Disulfide bond</keyword>
<sequence length="2588" mass="287271">MKHFYSPLKSLLSLFFILFALNVNAADYFWIGGSGTWSDLNHWATSSGGSTVHSSLPGETDNVIFDANSFSGDGQTVTVDGNIIRVNDFIATNVSYNVDFSGESPIPDIEIYGSMDAPANISFELPGVLLDFNSNVDGQTVNIASGLLNTSEDASVRFSGEGSWSIENGLSGHSLFVTQGEIIFGANTFNFKNVYLWYSFDKILNLTDATLNIEKWTMNNSDFVTVIPNNSTINFSDEFQGYGKTYGTVNVTTPTGFGNDIVISGNNTFQNFTVVKGANLLVDANTTQTILGNLTLNGTSSEVITFESSTKGEKFNFDGTGINISGEYVHISESDFLGTATFSLENSLLIGDVNGWEINSVPTPTDNGSFYYSKIFADSLYIDLDPGDGAERIVFMRQGGFPDITTVNDVAYTANQTFGNGELVGQDTYVMYQGSDDLVKIEGLLPGTEYSIAVREVNRTPDNSSIKYYVPSTGFSRSATTADSGNIYLSYNGTATVSGGEQFFDDGGKGFYFPDRENVLTLNAAEAGKAIKLTFNEFETRSYEELRIFDGTDTTANLITSLSGTSLSLPRTVTSTGENMTLKFTSSDFEPYAFDLDGWVAEVELFYAPPTTVSSDIQLIDFTDSSIDFSFTKGDGDGRLIVASTTNNLGSFNPTNNVNYTANTIYGLGQEVSSGVYVIGYGDVSSVAVTGLNAAVDMQIKIVEYKAYGSEIVYGQANYISTLSNKNQAPSSDFYGYRVYKTAFPVVQRDNSALELNRVNMSSPDYYSETELGLLLLVSARELSYEDLSGVLTDDKRVEANSEFGKGDELLPNVYAVSKDKFDTNLAVNGLAAETEFYFYTVYYRENEYGVRYDDKLTYITKASTLPTGSVRIGDGTSQIANKTPLYDHNGLSGYQEDPYNYEVTYYPSGDNDKLSLLMEHVFKLNETELVVYDGENTSAPILEKYPYRGYPENLPHKALEATNAAGAITIKYIKTFSGQDSDVESLGFKGMLIPTKTGQVKGRVSDIKVSNIDYTSATIEWVSTDVSNVLVVLSETDADSFSPIDGLTYQASSSMEETIKDGNYVVYNGSEQQIEVKNLKADTKYDVKVYQYYGTGSTIIYGDESRNLFNTKTLKPTSHASNINIESVGSDRVTITWKKGDGQRRLVVVNSSNYLSLDEDFFYNKKYEVVDGGEYSNLPSDEDIYNRGFRVAYNGTGNSVTITGLSDLRRTYNFRVIEYNEVNDITSYKVPNSDSHFSVLPPKPAHSVNGFEILDVKARTVEFKLDAQSKVFLGVLSNTADVDVPFEPGMMSRLENYRGDQYFDNKRVFWFASDTLRLEGLNTQTDYQLAIYPASLGDLRNIVNYDSENRVVKSFTTSSTVDYYFVDETGYWDDVENWRTTSGGEIQHGKLPDINSSVIIDTNSFTRYDEEEYVYVSLRDRDYSVNSITSKPLKRRVLFSNVDYYSYSFKVATDVELGENCRLQPSYFYFLQIADTNRVNIKPYLQNPYLQFRTPPSSGVTVIEDIPGLSRIEAWDSKIIFTTEGKESVNLVAMYQSELVNPPFFEDVDALRGELSLKKVYGNSGGLNISGQVQVDSIYLTNDLLTISEGDTLSTSFIQRNDSLPIKLQGANGVSYIKSLADTLKINNAIISNNHAVGKSYYLATNSVGLKQTQGWAFESDAFSVPESNFTHLRKKVLKETLEFTLDGQTQFDYHYMTMRKVGDSLLNLNKNLRPTVSNTFDYNLDVEQSVLNGKEKEFYITDLEPDTEYVFRVFDYIEKGDSIVYSVPSEFSIKTLMTDDIIMARDSKEYLVSGNRNVYGENGGGSSHPWVPNYVTLKPQNPGDKVMLTLKHGTPQSSYVDLVVYDGTDTSAPIVFSENLRRGDSVFEKLVQGYIQSESASGALTLKTYNSSGGGYIYDYSTHFLTSVSAGALAEEPLVEPSNLTIDSIKTNSAKISWTKGDGNKTLLAAIKGGYSTPSSLFKDGFTFKANSDFGFGDVFRPNTEGYFIYNGEDDNVILSNLEPNTRYAVLAIGFNQGEGEDPNYMSSDVVSTSFYTMPNPPNQLPQNFSTFDREATQTNFTFQDSEGKGALILIKENGAVDLNSVTDSIKFSTTSGYNVDFSQLDSLEDGSKIYQINNYSNMNYYLEGLKESTEYHFAIYNYQENSGGRAVNENALTGSFRTQDGSYRIDDFSLASNYYMEGDEICMGADIKIHYNYTGINEGDNSALPFISNSFDMSDSTLLDVLSKENGFIIVRLPEELDSGMHYFSMVPELGSDYRIYKDSLNIQPIQEIEIARNNDKLVINDSGNLKWFRNDGLISQANDSILELSREGVYYASKRAANCEYFSNEIYVKARVALNQDTIKSCVDESVEFSFENALGNLNESFNYNALLLDNSGNEQRLEVEAIDLNDNFFSFSLPENLPTDYYSIILKAEGDSIESDTATLYIENMEPAIITLTESGLSSNYEEGNQWFFNGEPINGATSQSISIDRSGVYSVEVATEFCSVASEGIALTSNRRGLSAVGFKAYPNPVRNDFNLKYTGDEYLGLSSVVITDLTGKAIYNGLHDFQKEKKLEIPLDEINDGVYFITVETESYRAQQKLIKR</sequence>
<dbReference type="STRING" id="643867.Ftrac_3301"/>
<evidence type="ECO:0000256" key="1">
    <source>
        <dbReference type="ARBA" id="ARBA00022737"/>
    </source>
</evidence>
<dbReference type="SMART" id="SM00060">
    <property type="entry name" value="FN3"/>
    <property type="match status" value="7"/>
</dbReference>
<dbReference type="PANTHER" id="PTHR13817">
    <property type="entry name" value="TITIN"/>
    <property type="match status" value="1"/>
</dbReference>
<dbReference type="InterPro" id="IPR035914">
    <property type="entry name" value="Sperma_CUB_dom_sf"/>
</dbReference>
<organism evidence="5 6">
    <name type="scientific">Marivirga tractuosa (strain ATCC 23168 / DSM 4126 / NBRC 15989 / NCIMB 1408 / VKM B-1430 / H-43)</name>
    <name type="common">Microscilla tractuosa</name>
    <name type="synonym">Flexibacter tractuosus</name>
    <dbReference type="NCBI Taxonomy" id="643867"/>
    <lineage>
        <taxon>Bacteria</taxon>
        <taxon>Pseudomonadati</taxon>
        <taxon>Bacteroidota</taxon>
        <taxon>Cytophagia</taxon>
        <taxon>Cytophagales</taxon>
        <taxon>Marivirgaceae</taxon>
        <taxon>Marivirga</taxon>
    </lineage>
</organism>
<dbReference type="RefSeq" id="WP_013455417.1">
    <property type="nucleotide sequence ID" value="NC_014759.1"/>
</dbReference>
<dbReference type="Gene3D" id="2.60.120.290">
    <property type="entry name" value="Spermadhesin, CUB domain"/>
    <property type="match status" value="1"/>
</dbReference>
<evidence type="ECO:0000256" key="3">
    <source>
        <dbReference type="SAM" id="SignalP"/>
    </source>
</evidence>
<dbReference type="KEGG" id="mtt:Ftrac_3301"/>
<evidence type="ECO:0000256" key="2">
    <source>
        <dbReference type="ARBA" id="ARBA00023157"/>
    </source>
</evidence>
<feature type="chain" id="PRO_5003189833" evidence="3">
    <location>
        <begin position="26"/>
        <end position="2588"/>
    </location>
</feature>
<dbReference type="CDD" id="cd00063">
    <property type="entry name" value="FN3"/>
    <property type="match status" value="1"/>
</dbReference>
<proteinExistence type="predicted"/>
<name>E4TKZ8_MARTH</name>
<dbReference type="HOGENOM" id="CLU_227950_0_0_10"/>
<dbReference type="InterPro" id="IPR000859">
    <property type="entry name" value="CUB_dom"/>
</dbReference>
<dbReference type="SUPFAM" id="SSF49265">
    <property type="entry name" value="Fibronectin type III"/>
    <property type="match status" value="2"/>
</dbReference>
<dbReference type="Proteomes" id="UP000008720">
    <property type="component" value="Chromosome"/>
</dbReference>
<dbReference type="InterPro" id="IPR026444">
    <property type="entry name" value="Secre_tail"/>
</dbReference>
<dbReference type="PROSITE" id="PS50853">
    <property type="entry name" value="FN3"/>
    <property type="match status" value="1"/>
</dbReference>
<protein>
    <submittedName>
        <fullName evidence="5">CUB protein</fullName>
    </submittedName>
</protein>
<accession>E4TKZ8</accession>
<feature type="signal peptide" evidence="3">
    <location>
        <begin position="1"/>
        <end position="25"/>
    </location>
</feature>
<keyword evidence="3" id="KW-0732">Signal</keyword>
<dbReference type="InterPro" id="IPR003961">
    <property type="entry name" value="FN3_dom"/>
</dbReference>
<dbReference type="NCBIfam" id="TIGR04183">
    <property type="entry name" value="Por_Secre_tail"/>
    <property type="match status" value="1"/>
</dbReference>
<dbReference type="InterPro" id="IPR013783">
    <property type="entry name" value="Ig-like_fold"/>
</dbReference>
<dbReference type="EMBL" id="CP002349">
    <property type="protein sequence ID" value="ADR23275.1"/>
    <property type="molecule type" value="Genomic_DNA"/>
</dbReference>
<evidence type="ECO:0000313" key="6">
    <source>
        <dbReference type="Proteomes" id="UP000008720"/>
    </source>
</evidence>
<dbReference type="Pfam" id="PF18962">
    <property type="entry name" value="Por_Secre_tail"/>
    <property type="match status" value="1"/>
</dbReference>
<dbReference type="Gene3D" id="2.60.40.10">
    <property type="entry name" value="Immunoglobulins"/>
    <property type="match status" value="3"/>
</dbReference>
<dbReference type="InterPro" id="IPR050964">
    <property type="entry name" value="Striated_Muscle_Regulatory"/>
</dbReference>
<feature type="domain" description="Fibronectin type-III" evidence="4">
    <location>
        <begin position="1004"/>
        <end position="1117"/>
    </location>
</feature>
<keyword evidence="6" id="KW-1185">Reference proteome</keyword>
<dbReference type="Pfam" id="PF00431">
    <property type="entry name" value="CUB"/>
    <property type="match status" value="1"/>
</dbReference>
<dbReference type="SUPFAM" id="SSF49854">
    <property type="entry name" value="Spermadhesin, CUB domain"/>
    <property type="match status" value="1"/>
</dbReference>
<keyword evidence="1" id="KW-0677">Repeat</keyword>
<dbReference type="PANTHER" id="PTHR13817:SF173">
    <property type="entry name" value="FRAZZLED"/>
    <property type="match status" value="1"/>
</dbReference>
<evidence type="ECO:0000259" key="4">
    <source>
        <dbReference type="PROSITE" id="PS50853"/>
    </source>
</evidence>